<proteinExistence type="predicted"/>
<dbReference type="WBParaSite" id="nRc.2.0.1.t35819-RA">
    <property type="protein sequence ID" value="nRc.2.0.1.t35819-RA"/>
    <property type="gene ID" value="nRc.2.0.1.g35819"/>
</dbReference>
<accession>A0A915KD25</accession>
<name>A0A915KD25_ROMCU</name>
<dbReference type="Proteomes" id="UP000887565">
    <property type="component" value="Unplaced"/>
</dbReference>
<protein>
    <submittedName>
        <fullName evidence="2">Uncharacterized protein</fullName>
    </submittedName>
</protein>
<organism evidence="1 2">
    <name type="scientific">Romanomermis culicivorax</name>
    <name type="common">Nematode worm</name>
    <dbReference type="NCBI Taxonomy" id="13658"/>
    <lineage>
        <taxon>Eukaryota</taxon>
        <taxon>Metazoa</taxon>
        <taxon>Ecdysozoa</taxon>
        <taxon>Nematoda</taxon>
        <taxon>Enoplea</taxon>
        <taxon>Dorylaimia</taxon>
        <taxon>Mermithida</taxon>
        <taxon>Mermithoidea</taxon>
        <taxon>Mermithidae</taxon>
        <taxon>Romanomermis</taxon>
    </lineage>
</organism>
<keyword evidence="1" id="KW-1185">Reference proteome</keyword>
<sequence>MRIVRQLSSFARQPWFDSWRGTWWRRDSEDRPSCNNQWRLGLRGTLVPYELLSEISIGQISTNFQLSVIEESK</sequence>
<dbReference type="AlphaFoldDB" id="A0A915KD25"/>
<evidence type="ECO:0000313" key="1">
    <source>
        <dbReference type="Proteomes" id="UP000887565"/>
    </source>
</evidence>
<evidence type="ECO:0000313" key="2">
    <source>
        <dbReference type="WBParaSite" id="nRc.2.0.1.t35819-RA"/>
    </source>
</evidence>
<reference evidence="2" key="1">
    <citation type="submission" date="2022-11" db="UniProtKB">
        <authorList>
            <consortium name="WormBaseParasite"/>
        </authorList>
    </citation>
    <scope>IDENTIFICATION</scope>
</reference>